<dbReference type="Gene3D" id="2.60.40.3100">
    <property type="entry name" value="Arylsulphate sulphotransferase monomer, N-terminal domain"/>
    <property type="match status" value="1"/>
</dbReference>
<organism evidence="2 3">
    <name type="scientific">Jutongia hominis</name>
    <dbReference type="NCBI Taxonomy" id="2763664"/>
    <lineage>
        <taxon>Bacteria</taxon>
        <taxon>Bacillati</taxon>
        <taxon>Bacillota</taxon>
        <taxon>Clostridia</taxon>
        <taxon>Lachnospirales</taxon>
        <taxon>Lachnospiraceae</taxon>
        <taxon>Jutongia</taxon>
    </lineage>
</organism>
<dbReference type="Pfam" id="PF05935">
    <property type="entry name" value="Arylsulfotrans"/>
    <property type="match status" value="1"/>
</dbReference>
<sequence length="640" mass="73830">MGLFGKWFVDVKRGTKVTYSESDLRKLDRTYEKEVFPSGRRKIMSPLRKAPQQAYLTQIRDYAFEKILDGHMYTFAHLLVVPNPYDLVKQSALILFNSSKLTKVRYRVLGDTPEADFVGETEYTRRHRVPVMGLYLERSNKVELEMIDEKGNVIKRRMLRIYVSETPKKIIDVVGEAKYEDATHFPFILVNGVSFNPLVVDCNSAIRYSLQLRTNSIGMIPLENGHFLYEDRTANRMNVKGQIVPCRYHEMDYMGRVYRTFLLDFPIMGAVAQKGNSLYLVTSSDEKHIADKIIELDINSGSILKECNLCDVIGDKYRDCENWANISHLCCQKGSLLITLKRLHTILKMDWKSRKIRWILAPKEVWEGTELENYCLKGNVDAEEICRRPDSVTVITKNVAQQKEKILIFEEHSMGEVKLQEKDSENSGIALIEIDDQTKKFQTLCVHDCVKNQRSGSALYSDDQERILACAGCMKKRVKGKKSKLVEIDSTNGEVKRELYFAKLFNKVWQFKPDIKQFSEPVAVTENVIFGRLSAPAEFHGTLPPLSDKPVGRENFSSAYLCENIFLSYIMPSHVDRIYFVGENHTFVQDYSNMISGKIKFPFAVALEDLPKDEYYIYVERNGMVHKLKNEIRVVDEVLH</sequence>
<keyword evidence="3" id="KW-1185">Reference proteome</keyword>
<dbReference type="RefSeq" id="WP_249305186.1">
    <property type="nucleotide sequence ID" value="NZ_JACRSW010000031.1"/>
</dbReference>
<dbReference type="EMBL" id="JACRSW010000031">
    <property type="protein sequence ID" value="MBC8557808.1"/>
    <property type="molecule type" value="Genomic_DNA"/>
</dbReference>
<feature type="domain" description="Arylsulfotransferase N-terminal" evidence="1">
    <location>
        <begin position="80"/>
        <end position="157"/>
    </location>
</feature>
<accession>A0ABR7MVH7</accession>
<dbReference type="InterPro" id="IPR035391">
    <property type="entry name" value="Arylsulfotran_N"/>
</dbReference>
<proteinExistence type="predicted"/>
<dbReference type="InterPro" id="IPR010262">
    <property type="entry name" value="Arylsulfotransferase_bact"/>
</dbReference>
<evidence type="ECO:0000313" key="3">
    <source>
        <dbReference type="Proteomes" id="UP000637513"/>
    </source>
</evidence>
<gene>
    <name evidence="2" type="ORF">H8700_08815</name>
</gene>
<dbReference type="Pfam" id="PF17425">
    <property type="entry name" value="Arylsulfotran_N"/>
    <property type="match status" value="1"/>
</dbReference>
<dbReference type="Proteomes" id="UP000637513">
    <property type="component" value="Unassembled WGS sequence"/>
</dbReference>
<evidence type="ECO:0000313" key="2">
    <source>
        <dbReference type="EMBL" id="MBC8557808.1"/>
    </source>
</evidence>
<protein>
    <submittedName>
        <fullName evidence="2">Aryl-sulfate sulfotransferase</fullName>
    </submittedName>
</protein>
<comment type="caution">
    <text evidence="2">The sequence shown here is derived from an EMBL/GenBank/DDBJ whole genome shotgun (WGS) entry which is preliminary data.</text>
</comment>
<reference evidence="2 3" key="1">
    <citation type="submission" date="2020-08" db="EMBL/GenBank/DDBJ databases">
        <title>Genome public.</title>
        <authorList>
            <person name="Liu C."/>
            <person name="Sun Q."/>
        </authorList>
    </citation>
    <scope>NUCLEOTIDE SEQUENCE [LARGE SCALE GENOMIC DNA]</scope>
    <source>
        <strain evidence="2 3">BX3</strain>
    </source>
</reference>
<dbReference type="InterPro" id="IPR038477">
    <property type="entry name" value="ASST_N_sf"/>
</dbReference>
<name>A0ABR7MVH7_9FIRM</name>
<evidence type="ECO:0000259" key="1">
    <source>
        <dbReference type="Pfam" id="PF17425"/>
    </source>
</evidence>